<accession>A0A1Q5PIR4</accession>
<comment type="caution">
    <text evidence="4">The sequence shown here is derived from an EMBL/GenBank/DDBJ whole genome shotgun (WGS) entry which is preliminary data.</text>
</comment>
<dbReference type="PANTHER" id="PTHR43363">
    <property type="entry name" value="HYPOXANTHINE PHOSPHORIBOSYLTRANSFERASE"/>
    <property type="match status" value="1"/>
</dbReference>
<reference evidence="4 5" key="1">
    <citation type="submission" date="2016-03" db="EMBL/GenBank/DDBJ databases">
        <title>Genome sequence of Pontibacter sp. nov., of the family cytophagaceae, isolated from marine sediment of the Yellow Sea, China.</title>
        <authorList>
            <person name="Zhang G."/>
            <person name="Zhang R."/>
        </authorList>
    </citation>
    <scope>NUCLEOTIDE SEQUENCE [LARGE SCALE GENOMIC DNA]</scope>
    <source>
        <strain evidence="4 5">S10-8</strain>
    </source>
</reference>
<dbReference type="AlphaFoldDB" id="A0A1Q5PIR4"/>
<evidence type="ECO:0000259" key="3">
    <source>
        <dbReference type="Pfam" id="PF00156"/>
    </source>
</evidence>
<dbReference type="Proteomes" id="UP000186551">
    <property type="component" value="Unassembled WGS sequence"/>
</dbReference>
<evidence type="ECO:0000313" key="4">
    <source>
        <dbReference type="EMBL" id="OKL42110.1"/>
    </source>
</evidence>
<dbReference type="SUPFAM" id="SSF53271">
    <property type="entry name" value="PRTase-like"/>
    <property type="match status" value="1"/>
</dbReference>
<dbReference type="InterPro" id="IPR029057">
    <property type="entry name" value="PRTase-like"/>
</dbReference>
<dbReference type="Gene3D" id="3.30.1310.20">
    <property type="entry name" value="PRTase-like"/>
    <property type="match status" value="1"/>
</dbReference>
<dbReference type="OrthoDB" id="9810066at2"/>
<dbReference type="Pfam" id="PF00156">
    <property type="entry name" value="Pribosyltran"/>
    <property type="match status" value="1"/>
</dbReference>
<dbReference type="CDD" id="cd06223">
    <property type="entry name" value="PRTases_typeI"/>
    <property type="match status" value="1"/>
</dbReference>
<organism evidence="4 5">
    <name type="scientific">Pontibacter flavimaris</name>
    <dbReference type="NCBI Taxonomy" id="1797110"/>
    <lineage>
        <taxon>Bacteria</taxon>
        <taxon>Pseudomonadati</taxon>
        <taxon>Bacteroidota</taxon>
        <taxon>Cytophagia</taxon>
        <taxon>Cytophagales</taxon>
        <taxon>Hymenobacteraceae</taxon>
        <taxon>Pontibacter</taxon>
    </lineage>
</organism>
<feature type="domain" description="Phosphoribosyltransferase" evidence="3">
    <location>
        <begin position="9"/>
        <end position="171"/>
    </location>
</feature>
<dbReference type="InterPro" id="IPR000836">
    <property type="entry name" value="PRTase_dom"/>
</dbReference>
<dbReference type="EMBL" id="LVWA01000002">
    <property type="protein sequence ID" value="OKL42110.1"/>
    <property type="molecule type" value="Genomic_DNA"/>
</dbReference>
<keyword evidence="5" id="KW-1185">Reference proteome</keyword>
<evidence type="ECO:0000256" key="1">
    <source>
        <dbReference type="ARBA" id="ARBA00022676"/>
    </source>
</evidence>
<dbReference type="RefSeq" id="WP_073850551.1">
    <property type="nucleotide sequence ID" value="NZ_LVWA01000002.1"/>
</dbReference>
<dbReference type="STRING" id="1797110.A3841_08950"/>
<dbReference type="PANTHER" id="PTHR43363:SF1">
    <property type="entry name" value="HYPOXANTHINE-GUANINE PHOSPHORIBOSYLTRANSFERASE"/>
    <property type="match status" value="1"/>
</dbReference>
<proteinExistence type="predicted"/>
<protein>
    <submittedName>
        <fullName evidence="4">Phosphoribosyltransferase</fullName>
    </submittedName>
</protein>
<keyword evidence="2 4" id="KW-0808">Transferase</keyword>
<evidence type="ECO:0000313" key="5">
    <source>
        <dbReference type="Proteomes" id="UP000186551"/>
    </source>
</evidence>
<gene>
    <name evidence="4" type="ORF">A3841_08950</name>
</gene>
<evidence type="ECO:0000256" key="2">
    <source>
        <dbReference type="ARBA" id="ARBA00022679"/>
    </source>
</evidence>
<sequence length="208" mass="23134">MDMIRNREEAAQLLTERLLKYKGESGVVLAIPRGGVPVAAPIAKALGMPLEVTVSKKIGHPLNPEFAIGAVSMDSVIYDHRSDVSEEYIAAEVQRIRESIQQKYNLFMGNRRHIPFKDRIVIIVDDGIATGKTLEATVKLVQKEQPRRVVVAVPVAPPEAAKRFSGLVDEFVCLLTPPFFQAVGQFYEAFSQTSDEEVMQLLQEQDNV</sequence>
<name>A0A1Q5PIR4_9BACT</name>
<dbReference type="Gene3D" id="3.40.50.2020">
    <property type="match status" value="1"/>
</dbReference>
<dbReference type="GO" id="GO:0016757">
    <property type="term" value="F:glycosyltransferase activity"/>
    <property type="evidence" value="ECO:0007669"/>
    <property type="project" value="UniProtKB-KW"/>
</dbReference>
<keyword evidence="1 4" id="KW-0328">Glycosyltransferase</keyword>